<name>A0A9P3F0S7_ASPVI</name>
<gene>
    <name evidence="1" type="ORF">Aspvir_004926</name>
</gene>
<comment type="caution">
    <text evidence="1">The sequence shown here is derived from an EMBL/GenBank/DDBJ whole genome shotgun (WGS) entry which is preliminary data.</text>
</comment>
<protein>
    <submittedName>
        <fullName evidence="1">Uncharacterized protein</fullName>
    </submittedName>
</protein>
<organism evidence="1 2">
    <name type="scientific">Aspergillus viridinutans</name>
    <dbReference type="NCBI Taxonomy" id="75553"/>
    <lineage>
        <taxon>Eukaryota</taxon>
        <taxon>Fungi</taxon>
        <taxon>Dikarya</taxon>
        <taxon>Ascomycota</taxon>
        <taxon>Pezizomycotina</taxon>
        <taxon>Eurotiomycetes</taxon>
        <taxon>Eurotiomycetidae</taxon>
        <taxon>Eurotiales</taxon>
        <taxon>Aspergillaceae</taxon>
        <taxon>Aspergillus</taxon>
        <taxon>Aspergillus subgen. Fumigati</taxon>
    </lineage>
</organism>
<dbReference type="GeneID" id="66932908"/>
<reference evidence="1 2" key="1">
    <citation type="submission" date="2021-02" db="EMBL/GenBank/DDBJ databases">
        <title>Pan-genome distribution and transcriptional activeness of fungal secondary metabolism genes in Aspergillus section Fumigati.</title>
        <authorList>
            <person name="Takahashi H."/>
            <person name="Umemura M."/>
            <person name="Ninomiya A."/>
            <person name="Kusuya Y."/>
            <person name="Urayama S."/>
            <person name="Shimizu M."/>
            <person name="Watanabe A."/>
            <person name="Kamei K."/>
            <person name="Yaguchi T."/>
            <person name="Hagiwara D."/>
        </authorList>
    </citation>
    <scope>NUCLEOTIDE SEQUENCE [LARGE SCALE GENOMIC DNA]</scope>
    <source>
        <strain evidence="1 2">IFM 47045</strain>
    </source>
</reference>
<dbReference type="AlphaFoldDB" id="A0A9P3F0S7"/>
<accession>A0A9P3F0S7</accession>
<proteinExistence type="predicted"/>
<dbReference type="EMBL" id="BOPL01000002">
    <property type="protein sequence ID" value="GIK00897.1"/>
    <property type="molecule type" value="Genomic_DNA"/>
</dbReference>
<evidence type="ECO:0000313" key="1">
    <source>
        <dbReference type="EMBL" id="GIK00897.1"/>
    </source>
</evidence>
<dbReference type="RefSeq" id="XP_043124083.1">
    <property type="nucleotide sequence ID" value="XM_043268148.1"/>
</dbReference>
<dbReference type="OrthoDB" id="245563at2759"/>
<sequence length="226" mass="25164">MSTENRPEILLLSLAYLDFLDDTYSSLLNNLAKSARVKRVKTANAALRYLDDNNPKAIIVTDQGLTDCRHHEVLRKVQTYIHYGGLAIIGLHFPNFVTWDVLDSFFASGFGLPWKHGDYTRNDFEVNPSCVLPQGVKSSSLPALPYTKVLHVKGARLHERILVPVTYPETESLGSRQGIREEESEDEIQAAVTGAQLGSGYLVYYGNVNPEEAVDRIILSLCGLQV</sequence>
<keyword evidence="2" id="KW-1185">Reference proteome</keyword>
<evidence type="ECO:0000313" key="2">
    <source>
        <dbReference type="Proteomes" id="UP000710440"/>
    </source>
</evidence>
<dbReference type="Proteomes" id="UP000710440">
    <property type="component" value="Unassembled WGS sequence"/>
</dbReference>